<proteinExistence type="inferred from homology"/>
<evidence type="ECO:0000256" key="2">
    <source>
        <dbReference type="ARBA" id="ARBA00010617"/>
    </source>
</evidence>
<dbReference type="InterPro" id="IPR050529">
    <property type="entry name" value="CYP450_sterol_14alpha_dmase"/>
</dbReference>
<keyword evidence="7" id="KW-0812">Transmembrane</keyword>
<evidence type="ECO:0000256" key="6">
    <source>
        <dbReference type="PIRSR" id="PIRSR602403-1"/>
    </source>
</evidence>
<dbReference type="PRINTS" id="PR00465">
    <property type="entry name" value="EP450IV"/>
</dbReference>
<dbReference type="GO" id="GO:0005506">
    <property type="term" value="F:iron ion binding"/>
    <property type="evidence" value="ECO:0007669"/>
    <property type="project" value="InterPro"/>
</dbReference>
<dbReference type="GO" id="GO:0008395">
    <property type="term" value="F:steroid hydroxylase activity"/>
    <property type="evidence" value="ECO:0007669"/>
    <property type="project" value="TreeGrafter"/>
</dbReference>
<gene>
    <name evidence="8" type="ORF">PV11_09000</name>
</gene>
<evidence type="ECO:0000313" key="9">
    <source>
        <dbReference type="Proteomes" id="UP000053599"/>
    </source>
</evidence>
<dbReference type="AlphaFoldDB" id="A0A0D1YQB5"/>
<dbReference type="InterPro" id="IPR036396">
    <property type="entry name" value="Cyt_P450_sf"/>
</dbReference>
<dbReference type="GO" id="GO:0020037">
    <property type="term" value="F:heme binding"/>
    <property type="evidence" value="ECO:0007669"/>
    <property type="project" value="InterPro"/>
</dbReference>
<dbReference type="OrthoDB" id="1844152at2759"/>
<keyword evidence="5 6" id="KW-0408">Iron</keyword>
<evidence type="ECO:0000256" key="1">
    <source>
        <dbReference type="ARBA" id="ARBA00001971"/>
    </source>
</evidence>
<dbReference type="Gene3D" id="1.10.630.10">
    <property type="entry name" value="Cytochrome P450"/>
    <property type="match status" value="1"/>
</dbReference>
<name>A0A0D1YQB5_9EURO</name>
<dbReference type="PANTHER" id="PTHR24304:SF2">
    <property type="entry name" value="24-HYDROXYCHOLESTEROL 7-ALPHA-HYDROXYLASE"/>
    <property type="match status" value="1"/>
</dbReference>
<dbReference type="Proteomes" id="UP000053599">
    <property type="component" value="Unassembled WGS sequence"/>
</dbReference>
<keyword evidence="3 6" id="KW-0349">Heme</keyword>
<evidence type="ECO:0000256" key="3">
    <source>
        <dbReference type="ARBA" id="ARBA00022617"/>
    </source>
</evidence>
<keyword evidence="7" id="KW-0472">Membrane</keyword>
<feature type="transmembrane region" description="Helical" evidence="7">
    <location>
        <begin position="20"/>
        <end position="40"/>
    </location>
</feature>
<dbReference type="PANTHER" id="PTHR24304">
    <property type="entry name" value="CYTOCHROME P450 FAMILY 7"/>
    <property type="match status" value="1"/>
</dbReference>
<evidence type="ECO:0000256" key="5">
    <source>
        <dbReference type="ARBA" id="ARBA00023004"/>
    </source>
</evidence>
<reference evidence="8 9" key="1">
    <citation type="submission" date="2015-01" db="EMBL/GenBank/DDBJ databases">
        <title>The Genome Sequence of Exophiala sideris CBS121828.</title>
        <authorList>
            <consortium name="The Broad Institute Genomics Platform"/>
            <person name="Cuomo C."/>
            <person name="de Hoog S."/>
            <person name="Gorbushina A."/>
            <person name="Stielow B."/>
            <person name="Teixiera M."/>
            <person name="Abouelleil A."/>
            <person name="Chapman S.B."/>
            <person name="Priest M."/>
            <person name="Young S.K."/>
            <person name="Wortman J."/>
            <person name="Nusbaum C."/>
            <person name="Birren B."/>
        </authorList>
    </citation>
    <scope>NUCLEOTIDE SEQUENCE [LARGE SCALE GENOMIC DNA]</scope>
    <source>
        <strain evidence="8 9">CBS 121828</strain>
    </source>
</reference>
<comment type="similarity">
    <text evidence="2">Belongs to the cytochrome P450 family.</text>
</comment>
<dbReference type="GO" id="GO:0016705">
    <property type="term" value="F:oxidoreductase activity, acting on paired donors, with incorporation or reduction of molecular oxygen"/>
    <property type="evidence" value="ECO:0007669"/>
    <property type="project" value="InterPro"/>
</dbReference>
<sequence>MALLYLADAPYRELYDRVAIAAISISAVAILVQIVSIFLASATYRNFCREHTGFYKASPGLKQRTIYMRLPVPWPSETTYYLLDHTNMRKLFTRSPQLDAFGLARRLHYAVWGVPPIHKYKDAFREGAKQIHRELSSKKLGPVSKTFEGVVLRKIETLRNDLGLQGRLVPLHSTFYRFAYAGNMEAIFGPDLPVEETRIAVQYFALDIGTLNTTPSLPLFPRSWRNKIVPAARRGLTRREFLHDVLTKWRRDGGLETCSDAWRSIMQVVLDKNVDSASADAWANMVMFGFQGNTPEQPGWFWLYILQSPKLWQAIKAEVDSLPPGSLLGTEFRKATPLMHSAIHETLRLATATFAGREATTAATIPGCDKTFPKGSLIRIMSRASTFDAKVWGEDPESFKGDRFMKNEALYMEELLFGGGVSACPGRFFAQSELELFAAHLIRNFDFDERSLAMHQRLPPESSYLELGSPLQNVEDTCEIIDLDGTRVVGKYPGLLDAENCMEGISGSLFPRNETTCFLRAREMQGES</sequence>
<protein>
    <recommendedName>
        <fullName evidence="10">Cytochrome P450</fullName>
    </recommendedName>
</protein>
<keyword evidence="7" id="KW-1133">Transmembrane helix</keyword>
<feature type="binding site" description="axial binding residue" evidence="6">
    <location>
        <position position="424"/>
    </location>
    <ligand>
        <name>heme</name>
        <dbReference type="ChEBI" id="CHEBI:30413"/>
    </ligand>
    <ligandPart>
        <name>Fe</name>
        <dbReference type="ChEBI" id="CHEBI:18248"/>
    </ligandPart>
</feature>
<evidence type="ECO:0000256" key="4">
    <source>
        <dbReference type="ARBA" id="ARBA00022723"/>
    </source>
</evidence>
<dbReference type="EMBL" id="KN846954">
    <property type="protein sequence ID" value="KIV77178.1"/>
    <property type="molecule type" value="Genomic_DNA"/>
</dbReference>
<organism evidence="8 9">
    <name type="scientific">Exophiala sideris</name>
    <dbReference type="NCBI Taxonomy" id="1016849"/>
    <lineage>
        <taxon>Eukaryota</taxon>
        <taxon>Fungi</taxon>
        <taxon>Dikarya</taxon>
        <taxon>Ascomycota</taxon>
        <taxon>Pezizomycotina</taxon>
        <taxon>Eurotiomycetes</taxon>
        <taxon>Chaetothyriomycetidae</taxon>
        <taxon>Chaetothyriales</taxon>
        <taxon>Herpotrichiellaceae</taxon>
        <taxon>Exophiala</taxon>
    </lineage>
</organism>
<evidence type="ECO:0000313" key="8">
    <source>
        <dbReference type="EMBL" id="KIV77178.1"/>
    </source>
</evidence>
<dbReference type="InterPro" id="IPR002403">
    <property type="entry name" value="Cyt_P450_E_grp-IV"/>
</dbReference>
<comment type="cofactor">
    <cofactor evidence="1 6">
        <name>heme</name>
        <dbReference type="ChEBI" id="CHEBI:30413"/>
    </cofactor>
</comment>
<evidence type="ECO:0000256" key="7">
    <source>
        <dbReference type="SAM" id="Phobius"/>
    </source>
</evidence>
<dbReference type="Pfam" id="PF00067">
    <property type="entry name" value="p450"/>
    <property type="match status" value="1"/>
</dbReference>
<evidence type="ECO:0008006" key="10">
    <source>
        <dbReference type="Google" id="ProtNLM"/>
    </source>
</evidence>
<dbReference type="SUPFAM" id="SSF48264">
    <property type="entry name" value="Cytochrome P450"/>
    <property type="match status" value="1"/>
</dbReference>
<accession>A0A0D1YQB5</accession>
<dbReference type="STRING" id="1016849.A0A0D1YQB5"/>
<dbReference type="HOGENOM" id="CLU_628792_0_0_1"/>
<keyword evidence="4 6" id="KW-0479">Metal-binding</keyword>
<dbReference type="InterPro" id="IPR001128">
    <property type="entry name" value="Cyt_P450"/>
</dbReference>